<feature type="region of interest" description="Disordered" evidence="1">
    <location>
        <begin position="71"/>
        <end position="96"/>
    </location>
</feature>
<dbReference type="Proteomes" id="UP000291084">
    <property type="component" value="Chromosome 1"/>
</dbReference>
<keyword evidence="3" id="KW-1185">Reference proteome</keyword>
<dbReference type="AlphaFoldDB" id="A0A0S3R4M5"/>
<name>A0A0S3R4M5_PHAAN</name>
<sequence>PNHLLSPFSFSISYFTPFHHHHLLHLICLNSTNHHRPITYPTVRANFTMCFTTSNQNHASHMYPPLLTSSMFAGPSSPGRPKRTKSTNKKQRRHPKALNFRHLLLEAGASNT</sequence>
<protein>
    <submittedName>
        <fullName evidence="2">Uncharacterized protein</fullName>
    </submittedName>
</protein>
<organism evidence="2 3">
    <name type="scientific">Vigna angularis var. angularis</name>
    <dbReference type="NCBI Taxonomy" id="157739"/>
    <lineage>
        <taxon>Eukaryota</taxon>
        <taxon>Viridiplantae</taxon>
        <taxon>Streptophyta</taxon>
        <taxon>Embryophyta</taxon>
        <taxon>Tracheophyta</taxon>
        <taxon>Spermatophyta</taxon>
        <taxon>Magnoliopsida</taxon>
        <taxon>eudicotyledons</taxon>
        <taxon>Gunneridae</taxon>
        <taxon>Pentapetalae</taxon>
        <taxon>rosids</taxon>
        <taxon>fabids</taxon>
        <taxon>Fabales</taxon>
        <taxon>Fabaceae</taxon>
        <taxon>Papilionoideae</taxon>
        <taxon>50 kb inversion clade</taxon>
        <taxon>NPAAA clade</taxon>
        <taxon>indigoferoid/millettioid clade</taxon>
        <taxon>Phaseoleae</taxon>
        <taxon>Vigna</taxon>
    </lineage>
</organism>
<feature type="compositionally biased region" description="Basic residues" evidence="1">
    <location>
        <begin position="80"/>
        <end position="96"/>
    </location>
</feature>
<proteinExistence type="predicted"/>
<evidence type="ECO:0000313" key="2">
    <source>
        <dbReference type="EMBL" id="BAT75608.1"/>
    </source>
</evidence>
<evidence type="ECO:0000256" key="1">
    <source>
        <dbReference type="SAM" id="MobiDB-lite"/>
    </source>
</evidence>
<gene>
    <name evidence="2" type="primary">Vigan.01G349600</name>
    <name evidence="2" type="ORF">VIGAN_01349600</name>
</gene>
<feature type="non-terminal residue" evidence="2">
    <location>
        <position position="1"/>
    </location>
</feature>
<reference evidence="2 3" key="1">
    <citation type="journal article" date="2015" name="Sci. Rep.">
        <title>The power of single molecule real-time sequencing technology in the de novo assembly of a eukaryotic genome.</title>
        <authorList>
            <person name="Sakai H."/>
            <person name="Naito K."/>
            <person name="Ogiso-Tanaka E."/>
            <person name="Takahashi Y."/>
            <person name="Iseki K."/>
            <person name="Muto C."/>
            <person name="Satou K."/>
            <person name="Teruya K."/>
            <person name="Shiroma A."/>
            <person name="Shimoji M."/>
            <person name="Hirano T."/>
            <person name="Itoh T."/>
            <person name="Kaga A."/>
            <person name="Tomooka N."/>
        </authorList>
    </citation>
    <scope>NUCLEOTIDE SEQUENCE [LARGE SCALE GENOMIC DNA]</scope>
    <source>
        <strain evidence="3">cv. Shumari</strain>
    </source>
</reference>
<evidence type="ECO:0000313" key="3">
    <source>
        <dbReference type="Proteomes" id="UP000291084"/>
    </source>
</evidence>
<accession>A0A0S3R4M5</accession>
<dbReference type="EMBL" id="AP015034">
    <property type="protein sequence ID" value="BAT75608.1"/>
    <property type="molecule type" value="Genomic_DNA"/>
</dbReference>